<proteinExistence type="predicted"/>
<evidence type="ECO:0000313" key="1">
    <source>
        <dbReference type="EMBL" id="AIP91200.1"/>
    </source>
</evidence>
<organism evidence="1 2">
    <name type="scientific">Mikumi yellow baboon virus 1</name>
    <dbReference type="NCBI Taxonomy" id="1546177"/>
    <lineage>
        <taxon>Viruses</taxon>
        <taxon>Riboviria</taxon>
        <taxon>Orthornavirae</taxon>
        <taxon>Pisuviricota</taxon>
        <taxon>Pisoniviricetes</taxon>
        <taxon>Nidovirales</taxon>
        <taxon>Arnidovirineae</taxon>
        <taxon>Arteriviridae</taxon>
        <taxon>Simarterivirinae</taxon>
        <taxon>Thetaarterivirus</taxon>
        <taxon>Mitartevirus</taxon>
        <taxon>Thetaarterivirus mikelba</taxon>
        <taxon>Thetaarterivirus mikelba 1</taxon>
    </lineage>
</organism>
<dbReference type="Proteomes" id="UP000137479">
    <property type="component" value="Genome"/>
</dbReference>
<accession>A0A089G196</accession>
<protein>
    <submittedName>
        <fullName evidence="1">GP3 protein</fullName>
    </submittedName>
</protein>
<dbReference type="EMBL" id="KM110936">
    <property type="protein sequence ID" value="AIP91200.1"/>
    <property type="molecule type" value="Genomic_RNA"/>
</dbReference>
<evidence type="ECO:0000313" key="2">
    <source>
        <dbReference type="Proteomes" id="UP000137479"/>
    </source>
</evidence>
<gene>
    <name evidence="1" type="primary">ORF3</name>
</gene>
<name>A0A089G196_9NIDO</name>
<sequence>MYKAPLPNCRARVSPILCSPAKLLVHIFSACLLSLLVGVGGTEGSGSNSSCFLFNSTDFLLVGVGRSRTQANLTRDRSDIIGHLCTICNCSAAPCSCSHASMDLAWVTTHPLQHLLLFLTALLPNQFHLRRPRTVHA</sequence>
<reference evidence="1 2" key="1">
    <citation type="journal article" date="2014" name="J. Virol.">
        <title>Two Novel Simian Arteriviruses in Captive and Wild Baboons (Papio spp.).</title>
        <authorList>
            <person name="Bailey A.L."/>
            <person name="Lauck M."/>
            <person name="Sibley S.D."/>
            <person name="Pecotte J."/>
            <person name="Rice K."/>
            <person name="Weny G."/>
            <person name="Tumukunde A."/>
            <person name="Hyeroba D."/>
            <person name="Greene J."/>
            <person name="Correll M."/>
            <person name="Gleicher M."/>
            <person name="Friedrich T.C."/>
            <person name="Jahrling P.B."/>
            <person name="Kuhn J.H."/>
            <person name="Goldberg T.L."/>
            <person name="Rogers J."/>
            <person name="O'Connor D.H."/>
        </authorList>
    </citation>
    <scope>NUCLEOTIDE SEQUENCE [LARGE SCALE GENOMIC DNA]</scope>
    <source>
        <strain evidence="1">MYBV_M28</strain>
    </source>
</reference>